<reference evidence="4 5" key="1">
    <citation type="journal article" date="2016" name="Nat. Commun.">
        <title>Thousands of microbial genomes shed light on interconnected biogeochemical processes in an aquifer system.</title>
        <authorList>
            <person name="Anantharaman K."/>
            <person name="Brown C.T."/>
            <person name="Hug L.A."/>
            <person name="Sharon I."/>
            <person name="Castelle C.J."/>
            <person name="Probst A.J."/>
            <person name="Thomas B.C."/>
            <person name="Singh A."/>
            <person name="Wilkins M.J."/>
            <person name="Karaoz U."/>
            <person name="Brodie E.L."/>
            <person name="Williams K.H."/>
            <person name="Hubbard S.S."/>
            <person name="Banfield J.F."/>
        </authorList>
    </citation>
    <scope>NUCLEOTIDE SEQUENCE [LARGE SCALE GENOMIC DNA]</scope>
</reference>
<evidence type="ECO:0000313" key="4">
    <source>
        <dbReference type="EMBL" id="OGD68257.1"/>
    </source>
</evidence>
<sequence>MTNAEKLSNNDENKVYEVGYLLLPNIEEVKISGKVSEIKDIVEKNKGSFISEGAPEIKNLTYTMVKSVSGKNQKYTNAYFGWLKFEANAENVAGIKKGLDGNDSLLRYLLIVTTRENVIIPPVKTGKFSFNEGKPEVLKEEVVATEETVEAKKELDSTIDELVIE</sequence>
<dbReference type="GO" id="GO:0003735">
    <property type="term" value="F:structural constituent of ribosome"/>
    <property type="evidence" value="ECO:0007669"/>
    <property type="project" value="InterPro"/>
</dbReference>
<proteinExistence type="inferred from homology"/>
<accession>A0A1F5ELH2</accession>
<dbReference type="GO" id="GO:0019843">
    <property type="term" value="F:rRNA binding"/>
    <property type="evidence" value="ECO:0007669"/>
    <property type="project" value="InterPro"/>
</dbReference>
<dbReference type="EMBL" id="MFAA01000039">
    <property type="protein sequence ID" value="OGD68257.1"/>
    <property type="molecule type" value="Genomic_DNA"/>
</dbReference>
<comment type="caution">
    <text evidence="4">The sequence shown here is derived from an EMBL/GenBank/DDBJ whole genome shotgun (WGS) entry which is preliminary data.</text>
</comment>
<name>A0A1F5ELH2_9BACT</name>
<dbReference type="InterPro" id="IPR035980">
    <property type="entry name" value="Ribosomal_bS6_sf"/>
</dbReference>
<evidence type="ECO:0000256" key="3">
    <source>
        <dbReference type="ARBA" id="ARBA00035520"/>
    </source>
</evidence>
<evidence type="ECO:0000256" key="1">
    <source>
        <dbReference type="ARBA" id="ARBA00009512"/>
    </source>
</evidence>
<dbReference type="GO" id="GO:0006412">
    <property type="term" value="P:translation"/>
    <property type="evidence" value="ECO:0007669"/>
    <property type="project" value="InterPro"/>
</dbReference>
<organism evidence="4 5">
    <name type="scientific">Candidatus Campbellbacteria bacterium RIFCSPHIGHO2_12_FULL_35_10</name>
    <dbReference type="NCBI Taxonomy" id="1797578"/>
    <lineage>
        <taxon>Bacteria</taxon>
        <taxon>Candidatus Campbelliibacteriota</taxon>
    </lineage>
</organism>
<dbReference type="InterPro" id="IPR014717">
    <property type="entry name" value="Transl_elong_EF1B/ribsomal_bS6"/>
</dbReference>
<comment type="similarity">
    <text evidence="1">Belongs to the bacterial ribosomal protein bS6 family.</text>
</comment>
<dbReference type="Pfam" id="PF01250">
    <property type="entry name" value="Ribosomal_S6"/>
    <property type="match status" value="1"/>
</dbReference>
<protein>
    <recommendedName>
        <fullName evidence="2">Small ribosomal subunit protein bS6</fullName>
    </recommendedName>
    <alternativeName>
        <fullName evidence="3">30S ribosomal protein S6</fullName>
    </alternativeName>
</protein>
<evidence type="ECO:0000313" key="5">
    <source>
        <dbReference type="Proteomes" id="UP000185891"/>
    </source>
</evidence>
<gene>
    <name evidence="4" type="ORF">A3E89_00375</name>
</gene>
<dbReference type="InterPro" id="IPR000529">
    <property type="entry name" value="Ribosomal_bS6"/>
</dbReference>
<dbReference type="AlphaFoldDB" id="A0A1F5ELH2"/>
<dbReference type="SUPFAM" id="SSF54995">
    <property type="entry name" value="Ribosomal protein S6"/>
    <property type="match status" value="1"/>
</dbReference>
<dbReference type="Proteomes" id="UP000185891">
    <property type="component" value="Unassembled WGS sequence"/>
</dbReference>
<evidence type="ECO:0000256" key="2">
    <source>
        <dbReference type="ARBA" id="ARBA00035294"/>
    </source>
</evidence>
<dbReference type="Gene3D" id="3.30.70.60">
    <property type="match status" value="1"/>
</dbReference>
<dbReference type="GO" id="GO:0005840">
    <property type="term" value="C:ribosome"/>
    <property type="evidence" value="ECO:0007669"/>
    <property type="project" value="InterPro"/>
</dbReference>